<dbReference type="InterPro" id="IPR035937">
    <property type="entry name" value="FPG_N"/>
</dbReference>
<evidence type="ECO:0000313" key="1">
    <source>
        <dbReference type="EMBL" id="GMH57657.1"/>
    </source>
</evidence>
<proteinExistence type="predicted"/>
<dbReference type="AlphaFoldDB" id="A0A9W6ZNK5"/>
<sequence>MSGKFEFSGSDGRTLGSHGRVAFAFEPNDGSSVKELVFDDARNFGTVRCSSDEKELEDKLGTLGPDILEAGEGELTGEEFSLKDLIEALKGTAATSFRAQGMTRATGGTFRSVDGSRGKFEFQLMVYGKDVCPRGEKVERIVEGPHGRAIWFVMSQVGEERREVIRRIIQEKKR</sequence>
<evidence type="ECO:0000313" key="2">
    <source>
        <dbReference type="Proteomes" id="UP001165082"/>
    </source>
</evidence>
<dbReference type="Proteomes" id="UP001165082">
    <property type="component" value="Unassembled WGS sequence"/>
</dbReference>
<dbReference type="OrthoDB" id="10031947at2759"/>
<accession>A0A9W6ZNK5</accession>
<dbReference type="Gene3D" id="3.20.190.10">
    <property type="entry name" value="MutM-like, N-terminal"/>
    <property type="match status" value="1"/>
</dbReference>
<dbReference type="EMBL" id="BRXZ01002234">
    <property type="protein sequence ID" value="GMH57657.1"/>
    <property type="molecule type" value="Genomic_DNA"/>
</dbReference>
<keyword evidence="2" id="KW-1185">Reference proteome</keyword>
<organism evidence="1 2">
    <name type="scientific">Triparma retinervis</name>
    <dbReference type="NCBI Taxonomy" id="2557542"/>
    <lineage>
        <taxon>Eukaryota</taxon>
        <taxon>Sar</taxon>
        <taxon>Stramenopiles</taxon>
        <taxon>Ochrophyta</taxon>
        <taxon>Bolidophyceae</taxon>
        <taxon>Parmales</taxon>
        <taxon>Triparmaceae</taxon>
        <taxon>Triparma</taxon>
    </lineage>
</organism>
<comment type="caution">
    <text evidence="1">The sequence shown here is derived from an EMBL/GenBank/DDBJ whole genome shotgun (WGS) entry which is preliminary data.</text>
</comment>
<name>A0A9W6ZNK5_9STRA</name>
<protein>
    <submittedName>
        <fullName evidence="1">Uncharacterized protein</fullName>
    </submittedName>
</protein>
<gene>
    <name evidence="1" type="ORF">TrRE_jg2532</name>
</gene>
<reference evidence="1" key="1">
    <citation type="submission" date="2022-07" db="EMBL/GenBank/DDBJ databases">
        <title>Genome analysis of Parmales, a sister group of diatoms, reveals the evolutionary specialization of diatoms from phago-mixotrophs to photoautotrophs.</title>
        <authorList>
            <person name="Ban H."/>
            <person name="Sato S."/>
            <person name="Yoshikawa S."/>
            <person name="Kazumasa Y."/>
            <person name="Nakamura Y."/>
            <person name="Ichinomiya M."/>
            <person name="Saitoh K."/>
            <person name="Sato N."/>
            <person name="Blanc-Mathieu R."/>
            <person name="Endo H."/>
            <person name="Kuwata A."/>
            <person name="Ogata H."/>
        </authorList>
    </citation>
    <scope>NUCLEOTIDE SEQUENCE</scope>
</reference>